<keyword evidence="4" id="KW-1185">Reference proteome</keyword>
<feature type="region of interest" description="Disordered" evidence="1">
    <location>
        <begin position="255"/>
        <end position="280"/>
    </location>
</feature>
<dbReference type="AlphaFoldDB" id="A0A6A6W8Z5"/>
<gene>
    <name evidence="3" type="ORF">EJ05DRAFT_499924</name>
</gene>
<name>A0A6A6W8Z5_9PEZI</name>
<dbReference type="Proteomes" id="UP000799437">
    <property type="component" value="Unassembled WGS sequence"/>
</dbReference>
<dbReference type="EMBL" id="ML996571">
    <property type="protein sequence ID" value="KAF2758400.1"/>
    <property type="molecule type" value="Genomic_DNA"/>
</dbReference>
<feature type="region of interest" description="Disordered" evidence="1">
    <location>
        <begin position="1"/>
        <end position="32"/>
    </location>
</feature>
<evidence type="ECO:0000256" key="1">
    <source>
        <dbReference type="SAM" id="MobiDB-lite"/>
    </source>
</evidence>
<evidence type="ECO:0000259" key="2">
    <source>
        <dbReference type="Pfam" id="PF24494"/>
    </source>
</evidence>
<evidence type="ECO:0000313" key="4">
    <source>
        <dbReference type="Proteomes" id="UP000799437"/>
    </source>
</evidence>
<dbReference type="InterPro" id="IPR056009">
    <property type="entry name" value="DUF7587"/>
</dbReference>
<protein>
    <recommendedName>
        <fullName evidence="2">DUF7587 domain-containing protein</fullName>
    </recommendedName>
</protein>
<dbReference type="RefSeq" id="XP_033600851.1">
    <property type="nucleotide sequence ID" value="XM_033746919.1"/>
</dbReference>
<dbReference type="OrthoDB" id="3483554at2759"/>
<organism evidence="3 4">
    <name type="scientific">Pseudovirgaria hyperparasitica</name>
    <dbReference type="NCBI Taxonomy" id="470096"/>
    <lineage>
        <taxon>Eukaryota</taxon>
        <taxon>Fungi</taxon>
        <taxon>Dikarya</taxon>
        <taxon>Ascomycota</taxon>
        <taxon>Pezizomycotina</taxon>
        <taxon>Dothideomycetes</taxon>
        <taxon>Dothideomycetes incertae sedis</taxon>
        <taxon>Acrospermales</taxon>
        <taxon>Acrospermaceae</taxon>
        <taxon>Pseudovirgaria</taxon>
    </lineage>
</organism>
<feature type="compositionally biased region" description="Low complexity" evidence="1">
    <location>
        <begin position="167"/>
        <end position="181"/>
    </location>
</feature>
<accession>A0A6A6W8Z5</accession>
<feature type="compositionally biased region" description="Low complexity" evidence="1">
    <location>
        <begin position="148"/>
        <end position="157"/>
    </location>
</feature>
<feature type="region of interest" description="Disordered" evidence="1">
    <location>
        <begin position="143"/>
        <end position="194"/>
    </location>
</feature>
<feature type="domain" description="DUF7587" evidence="2">
    <location>
        <begin position="322"/>
        <end position="473"/>
    </location>
</feature>
<evidence type="ECO:0000313" key="3">
    <source>
        <dbReference type="EMBL" id="KAF2758400.1"/>
    </source>
</evidence>
<proteinExistence type="predicted"/>
<feature type="compositionally biased region" description="Basic residues" evidence="1">
    <location>
        <begin position="182"/>
        <end position="191"/>
    </location>
</feature>
<dbReference type="GeneID" id="54487973"/>
<dbReference type="Gene3D" id="3.90.210.10">
    <property type="entry name" value="Heat-Labile Enterotoxin, subunit A"/>
    <property type="match status" value="1"/>
</dbReference>
<reference evidence="3" key="1">
    <citation type="journal article" date="2020" name="Stud. Mycol.">
        <title>101 Dothideomycetes genomes: a test case for predicting lifestyles and emergence of pathogens.</title>
        <authorList>
            <person name="Haridas S."/>
            <person name="Albert R."/>
            <person name="Binder M."/>
            <person name="Bloem J."/>
            <person name="Labutti K."/>
            <person name="Salamov A."/>
            <person name="Andreopoulos B."/>
            <person name="Baker S."/>
            <person name="Barry K."/>
            <person name="Bills G."/>
            <person name="Bluhm B."/>
            <person name="Cannon C."/>
            <person name="Castanera R."/>
            <person name="Culley D."/>
            <person name="Daum C."/>
            <person name="Ezra D."/>
            <person name="Gonzalez J."/>
            <person name="Henrissat B."/>
            <person name="Kuo A."/>
            <person name="Liang C."/>
            <person name="Lipzen A."/>
            <person name="Lutzoni F."/>
            <person name="Magnuson J."/>
            <person name="Mondo S."/>
            <person name="Nolan M."/>
            <person name="Ohm R."/>
            <person name="Pangilinan J."/>
            <person name="Park H.-J."/>
            <person name="Ramirez L."/>
            <person name="Alfaro M."/>
            <person name="Sun H."/>
            <person name="Tritt A."/>
            <person name="Yoshinaga Y."/>
            <person name="Zwiers L.-H."/>
            <person name="Turgeon B."/>
            <person name="Goodwin S."/>
            <person name="Spatafora J."/>
            <person name="Crous P."/>
            <person name="Grigoriev I."/>
        </authorList>
    </citation>
    <scope>NUCLEOTIDE SEQUENCE</scope>
    <source>
        <strain evidence="3">CBS 121739</strain>
    </source>
</reference>
<dbReference type="Pfam" id="PF24494">
    <property type="entry name" value="DUF7587"/>
    <property type="match status" value="1"/>
</dbReference>
<sequence length="539" mass="59925">MSYTRSPSPLSDGVAEHAGVDLTTDGSGSCQDADEMATLVDFSHRGTDEMATLASLSRQDTEDSATDGSNSCQDTDEMATLASLSLQDTQEMTTTPAPSHQDTAKELQSVISNAELDTSTKNHMNHLVQTMQTQHQTICPACLEPDTHSTASSSDPESTSRKRKHSQTTPSTPESGTTTTTRPKKKSRKHPQNTVFSTAYVGRFRRCNNDDWFSRFAVGNPEPVHLPAYGAAISKRAGNTHQGEYLDDLAEQHAEAGMHGQPRPLTIFGSTLAPKPSLPKHKHPEDVAAMVNYLTNPDPHLISKTPTEEAIHSWSTMPTDYPKIMVRLWDHNSKAHIEDGKQGFLSQCGGVPLDTPSLRTYFLQSHVDFRSRAATPFISVTSDPSNAANFHVRRLKARQEKRSRVPVVRFTLMNWAARVAEGMPTLHMGRELRHYNVYNPYAYSACSDAIEKFEWLALWCVPPSQIVGTWFVGDMEDWMARRDEGMSGSMRPDARWLWSFHFDAWWKLVALPAYEAHERTRLGGGVPEHIENCGCCGHS</sequence>